<dbReference type="Proteomes" id="UP001281003">
    <property type="component" value="Unassembled WGS sequence"/>
</dbReference>
<reference evidence="2" key="2">
    <citation type="submission" date="2023-07" db="EMBL/GenBank/DDBJ databases">
        <authorList>
            <consortium name="Lawrence Berkeley National Laboratory"/>
            <person name="Haridas S."/>
            <person name="Hensen N."/>
            <person name="Bonometti L."/>
            <person name="Westerberg I."/>
            <person name="Brannstrom I.O."/>
            <person name="Guillou S."/>
            <person name="Cros-Aarteil S."/>
            <person name="Calhoun S."/>
            <person name="Kuo A."/>
            <person name="Mondo S."/>
            <person name="Pangilinan J."/>
            <person name="Riley R."/>
            <person name="LaButti K."/>
            <person name="Andreopoulos B."/>
            <person name="Lipzen A."/>
            <person name="Chen C."/>
            <person name="Yanf M."/>
            <person name="Daum C."/>
            <person name="Ng V."/>
            <person name="Clum A."/>
            <person name="Steindorff A."/>
            <person name="Ohm R."/>
            <person name="Martin F."/>
            <person name="Silar P."/>
            <person name="Natvig D."/>
            <person name="Lalanne C."/>
            <person name="Gautier V."/>
            <person name="Ament-velasquez S.L."/>
            <person name="Kruys A."/>
            <person name="Hutchinson M.I."/>
            <person name="Powell A.J."/>
            <person name="Barry K."/>
            <person name="Miller A.N."/>
            <person name="Grigoriev I.V."/>
            <person name="Debuchy R."/>
            <person name="Gladieux P."/>
            <person name="Thoren M.H."/>
            <person name="Johannesson H."/>
        </authorList>
    </citation>
    <scope>NUCLEOTIDE SEQUENCE</scope>
    <source>
        <strain evidence="2">FGSC 1904</strain>
    </source>
</reference>
<feature type="region of interest" description="Disordered" evidence="1">
    <location>
        <begin position="134"/>
        <end position="154"/>
    </location>
</feature>
<feature type="compositionally biased region" description="Acidic residues" evidence="1">
    <location>
        <begin position="256"/>
        <end position="267"/>
    </location>
</feature>
<dbReference type="EMBL" id="JAUTDP010000002">
    <property type="protein sequence ID" value="KAK3402296.1"/>
    <property type="molecule type" value="Genomic_DNA"/>
</dbReference>
<sequence>MDDDIPTTCSSSKRKPTSSEAPDSPQPRDHKRLKTIEHEESPTKPRDSVANKYAASPEKTIPSYHEDEESEIESKASQPMDIDSEDQDNELPILNNSNVRRSATRTPILVPIDQEITSSERDDLYELYSDCNQISESEDDNPAAEESPARKRPSRVKRQYFRAMYYLDYYNKLTEEELRRAAIRWMEKESRRDPNGTAVFPPSWYLATRHDPPRPKVWIKDFFSGKVRPRQLVNDQLAEMTTAQREKWATEHGMGDSDDEDMETDAE</sequence>
<evidence type="ECO:0000313" key="3">
    <source>
        <dbReference type="Proteomes" id="UP001281003"/>
    </source>
</evidence>
<proteinExistence type="predicted"/>
<feature type="compositionally biased region" description="Basic and acidic residues" evidence="1">
    <location>
        <begin position="34"/>
        <end position="49"/>
    </location>
</feature>
<keyword evidence="3" id="KW-1185">Reference proteome</keyword>
<name>A0AAE0PLX2_SORBR</name>
<feature type="region of interest" description="Disordered" evidence="1">
    <location>
        <begin position="243"/>
        <end position="267"/>
    </location>
</feature>
<accession>A0AAE0PLX2</accession>
<protein>
    <submittedName>
        <fullName evidence="2">Uncharacterized protein</fullName>
    </submittedName>
</protein>
<comment type="caution">
    <text evidence="2">The sequence shown here is derived from an EMBL/GenBank/DDBJ whole genome shotgun (WGS) entry which is preliminary data.</text>
</comment>
<dbReference type="AlphaFoldDB" id="A0AAE0PLX2"/>
<evidence type="ECO:0000313" key="2">
    <source>
        <dbReference type="EMBL" id="KAK3402296.1"/>
    </source>
</evidence>
<feature type="compositionally biased region" description="Basic and acidic residues" evidence="1">
    <location>
        <begin position="244"/>
        <end position="255"/>
    </location>
</feature>
<feature type="region of interest" description="Disordered" evidence="1">
    <location>
        <begin position="1"/>
        <end position="104"/>
    </location>
</feature>
<evidence type="ECO:0000256" key="1">
    <source>
        <dbReference type="SAM" id="MobiDB-lite"/>
    </source>
</evidence>
<feature type="compositionally biased region" description="Polar residues" evidence="1">
    <location>
        <begin position="94"/>
        <end position="104"/>
    </location>
</feature>
<reference evidence="2" key="1">
    <citation type="journal article" date="2023" name="Mol. Phylogenet. Evol.">
        <title>Genome-scale phylogeny and comparative genomics of the fungal order Sordariales.</title>
        <authorList>
            <person name="Hensen N."/>
            <person name="Bonometti L."/>
            <person name="Westerberg I."/>
            <person name="Brannstrom I.O."/>
            <person name="Guillou S."/>
            <person name="Cros-Aarteil S."/>
            <person name="Calhoun S."/>
            <person name="Haridas S."/>
            <person name="Kuo A."/>
            <person name="Mondo S."/>
            <person name="Pangilinan J."/>
            <person name="Riley R."/>
            <person name="LaButti K."/>
            <person name="Andreopoulos B."/>
            <person name="Lipzen A."/>
            <person name="Chen C."/>
            <person name="Yan M."/>
            <person name="Daum C."/>
            <person name="Ng V."/>
            <person name="Clum A."/>
            <person name="Steindorff A."/>
            <person name="Ohm R.A."/>
            <person name="Martin F."/>
            <person name="Silar P."/>
            <person name="Natvig D.O."/>
            <person name="Lalanne C."/>
            <person name="Gautier V."/>
            <person name="Ament-Velasquez S.L."/>
            <person name="Kruys A."/>
            <person name="Hutchinson M.I."/>
            <person name="Powell A.J."/>
            <person name="Barry K."/>
            <person name="Miller A.N."/>
            <person name="Grigoriev I.V."/>
            <person name="Debuchy R."/>
            <person name="Gladieux P."/>
            <person name="Hiltunen Thoren M."/>
            <person name="Johannesson H."/>
        </authorList>
    </citation>
    <scope>NUCLEOTIDE SEQUENCE</scope>
    <source>
        <strain evidence="2">FGSC 1904</strain>
    </source>
</reference>
<gene>
    <name evidence="2" type="ORF">B0T20DRAFT_476399</name>
</gene>
<organism evidence="2 3">
    <name type="scientific">Sordaria brevicollis</name>
    <dbReference type="NCBI Taxonomy" id="83679"/>
    <lineage>
        <taxon>Eukaryota</taxon>
        <taxon>Fungi</taxon>
        <taxon>Dikarya</taxon>
        <taxon>Ascomycota</taxon>
        <taxon>Pezizomycotina</taxon>
        <taxon>Sordariomycetes</taxon>
        <taxon>Sordariomycetidae</taxon>
        <taxon>Sordariales</taxon>
        <taxon>Sordariaceae</taxon>
        <taxon>Sordaria</taxon>
    </lineage>
</organism>